<dbReference type="GO" id="GO:0004519">
    <property type="term" value="F:endonuclease activity"/>
    <property type="evidence" value="ECO:0007669"/>
    <property type="project" value="UniProtKB-KW"/>
</dbReference>
<dbReference type="Proteomes" id="UP000265618">
    <property type="component" value="Unassembled WGS sequence"/>
</dbReference>
<feature type="chain" id="PRO_5039955694" evidence="3">
    <location>
        <begin position="25"/>
        <end position="246"/>
    </location>
</feature>
<keyword evidence="4" id="KW-0255">Endonuclease</keyword>
<evidence type="ECO:0000256" key="2">
    <source>
        <dbReference type="ARBA" id="ARBA00022801"/>
    </source>
</evidence>
<dbReference type="GO" id="GO:0016787">
    <property type="term" value="F:hydrolase activity"/>
    <property type="evidence" value="ECO:0007669"/>
    <property type="project" value="UniProtKB-KW"/>
</dbReference>
<evidence type="ECO:0000313" key="5">
    <source>
        <dbReference type="Proteomes" id="UP000265618"/>
    </source>
</evidence>
<reference evidence="4 5" key="1">
    <citation type="journal article" date="2018" name="PLoS ONE">
        <title>The draft genome of Kipferlia bialata reveals reductive genome evolution in fornicate parasites.</title>
        <authorList>
            <person name="Tanifuji G."/>
            <person name="Takabayashi S."/>
            <person name="Kume K."/>
            <person name="Takagi M."/>
            <person name="Nakayama T."/>
            <person name="Kamikawa R."/>
            <person name="Inagaki Y."/>
            <person name="Hashimoto T."/>
        </authorList>
    </citation>
    <scope>NUCLEOTIDE SEQUENCE [LARGE SCALE GENOMIC DNA]</scope>
    <source>
        <strain evidence="4">NY0173</strain>
    </source>
</reference>
<dbReference type="Pfam" id="PF04231">
    <property type="entry name" value="Endonuclease_1"/>
    <property type="match status" value="1"/>
</dbReference>
<name>A0A9K3GJV9_9EUKA</name>
<dbReference type="EMBL" id="BDIP01001672">
    <property type="protein sequence ID" value="GIQ84911.1"/>
    <property type="molecule type" value="Genomic_DNA"/>
</dbReference>
<dbReference type="InterPro" id="IPR044925">
    <property type="entry name" value="His-Me_finger_sf"/>
</dbReference>
<proteinExistence type="predicted"/>
<gene>
    <name evidence="4" type="ORF">KIPB_006495</name>
</gene>
<keyword evidence="3" id="KW-0732">Signal</keyword>
<protein>
    <submittedName>
        <fullName evidence="4">Endonuclease I</fullName>
    </submittedName>
</protein>
<keyword evidence="1" id="KW-0540">Nuclease</keyword>
<dbReference type="OrthoDB" id="2015847at2759"/>
<organism evidence="4 5">
    <name type="scientific">Kipferlia bialata</name>
    <dbReference type="NCBI Taxonomy" id="797122"/>
    <lineage>
        <taxon>Eukaryota</taxon>
        <taxon>Metamonada</taxon>
        <taxon>Carpediemonas-like organisms</taxon>
        <taxon>Kipferlia</taxon>
    </lineage>
</organism>
<keyword evidence="2" id="KW-0378">Hydrolase</keyword>
<accession>A0A9K3GJV9</accession>
<feature type="signal peptide" evidence="3">
    <location>
        <begin position="1"/>
        <end position="24"/>
    </location>
</feature>
<evidence type="ECO:0000256" key="1">
    <source>
        <dbReference type="ARBA" id="ARBA00022722"/>
    </source>
</evidence>
<evidence type="ECO:0000313" key="4">
    <source>
        <dbReference type="EMBL" id="GIQ84911.1"/>
    </source>
</evidence>
<dbReference type="AlphaFoldDB" id="A0A9K3GJV9"/>
<dbReference type="SUPFAM" id="SSF54060">
    <property type="entry name" value="His-Me finger endonucleases"/>
    <property type="match status" value="1"/>
</dbReference>
<dbReference type="InterPro" id="IPR007346">
    <property type="entry name" value="Endonuclease-I"/>
</dbReference>
<comment type="caution">
    <text evidence="4">The sequence shown here is derived from an EMBL/GenBank/DDBJ whole genome shotgun (WGS) entry which is preliminary data.</text>
</comment>
<dbReference type="PANTHER" id="PTHR33607">
    <property type="entry name" value="ENDONUCLEASE-1"/>
    <property type="match status" value="1"/>
</dbReference>
<dbReference type="PANTHER" id="PTHR33607:SF2">
    <property type="entry name" value="ENDONUCLEASE-1"/>
    <property type="match status" value="1"/>
</dbReference>
<evidence type="ECO:0000256" key="3">
    <source>
        <dbReference type="SAM" id="SignalP"/>
    </source>
</evidence>
<sequence>MRSAVFVCLAIVACAFCLYDGLSGADLRAAIKHDYYSHKSVGYDKARNLMYAHIDNVDNYCTGIYTDLQMYYPEGSSDTNQNPDMNCEHIVPQSFFNKSNPMRCDLHHLRPSYNHANSARSNYPFEIIPDSEVYKWYNQKEITTHQPEESDIDNWSRVKKSTAWEPHVQSRGTVARAVMYFYTMYPQYINAIGRVGDVNTFIQWNEEYPVSDWDMTRNDRVEKYQGNRNPYIDHPELCERAYEDLI</sequence>
<keyword evidence="5" id="KW-1185">Reference proteome</keyword>